<evidence type="ECO:0000313" key="3">
    <source>
        <dbReference type="Proteomes" id="UP001175261"/>
    </source>
</evidence>
<sequence length="202" mass="21941">MASQQPAKGGPVNDEDVNDWKNRFNDVLARPSQHINSKSGADAQSWYNSFFSCFTPVDTCLITCCVPCVTFGKTHHRLRKNASLDGYECINTSCLLFLASSCCGVHWIPAAMQRQDVREKYNLEGNCVEDLVASYCCPCCTLMQSDKEAEQREGLLQQAPQTQQYEANNAGMVYAPGGEVAPAPAPAAEAAPAPAQAPISEK</sequence>
<gene>
    <name evidence="2" type="ORF">NLU13_9659</name>
</gene>
<accession>A0AA39L4E4</accession>
<dbReference type="Proteomes" id="UP001175261">
    <property type="component" value="Unassembled WGS sequence"/>
</dbReference>
<protein>
    <submittedName>
        <fullName evidence="2">Uncharacterized protein</fullName>
    </submittedName>
</protein>
<dbReference type="Pfam" id="PF04749">
    <property type="entry name" value="PLAC8"/>
    <property type="match status" value="1"/>
</dbReference>
<evidence type="ECO:0000313" key="2">
    <source>
        <dbReference type="EMBL" id="KAK0383748.1"/>
    </source>
</evidence>
<name>A0AA39L4E4_SARSR</name>
<reference evidence="2" key="1">
    <citation type="submission" date="2022-10" db="EMBL/GenBank/DDBJ databases">
        <title>Determination and structural analysis of whole genome sequence of Sarocladium strictum F4-1.</title>
        <authorList>
            <person name="Hu L."/>
            <person name="Jiang Y."/>
        </authorList>
    </citation>
    <scope>NUCLEOTIDE SEQUENCE</scope>
    <source>
        <strain evidence="2">F4-1</strain>
    </source>
</reference>
<feature type="region of interest" description="Disordered" evidence="1">
    <location>
        <begin position="176"/>
        <end position="202"/>
    </location>
</feature>
<organism evidence="2 3">
    <name type="scientific">Sarocladium strictum</name>
    <name type="common">Black bundle disease fungus</name>
    <name type="synonym">Acremonium strictum</name>
    <dbReference type="NCBI Taxonomy" id="5046"/>
    <lineage>
        <taxon>Eukaryota</taxon>
        <taxon>Fungi</taxon>
        <taxon>Dikarya</taxon>
        <taxon>Ascomycota</taxon>
        <taxon>Pezizomycotina</taxon>
        <taxon>Sordariomycetes</taxon>
        <taxon>Hypocreomycetidae</taxon>
        <taxon>Hypocreales</taxon>
        <taxon>Sarocladiaceae</taxon>
        <taxon>Sarocladium</taxon>
    </lineage>
</organism>
<keyword evidence="3" id="KW-1185">Reference proteome</keyword>
<dbReference type="InterPro" id="IPR006461">
    <property type="entry name" value="PLAC_motif_containing"/>
</dbReference>
<dbReference type="AlphaFoldDB" id="A0AA39L4E4"/>
<dbReference type="EMBL" id="JAPDFR010000009">
    <property type="protein sequence ID" value="KAK0383748.1"/>
    <property type="molecule type" value="Genomic_DNA"/>
</dbReference>
<dbReference type="NCBIfam" id="TIGR01571">
    <property type="entry name" value="A_thal_Cys_rich"/>
    <property type="match status" value="1"/>
</dbReference>
<dbReference type="PANTHER" id="PTHR15907">
    <property type="entry name" value="DUF614 FAMILY PROTEIN-RELATED"/>
    <property type="match status" value="1"/>
</dbReference>
<proteinExistence type="predicted"/>
<evidence type="ECO:0000256" key="1">
    <source>
        <dbReference type="SAM" id="MobiDB-lite"/>
    </source>
</evidence>
<comment type="caution">
    <text evidence="2">The sequence shown here is derived from an EMBL/GenBank/DDBJ whole genome shotgun (WGS) entry which is preliminary data.</text>
</comment>